<reference evidence="1" key="1">
    <citation type="submission" date="2013-07" db="EMBL/GenBank/DDBJ databases">
        <title>The genome of Eucalyptus grandis.</title>
        <authorList>
            <person name="Schmutz J."/>
            <person name="Hayes R."/>
            <person name="Myburg A."/>
            <person name="Tuskan G."/>
            <person name="Grattapaglia D."/>
            <person name="Rokhsar D.S."/>
        </authorList>
    </citation>
    <scope>NUCLEOTIDE SEQUENCE</scope>
    <source>
        <tissue evidence="1">Leaf extractions</tissue>
    </source>
</reference>
<organism evidence="1">
    <name type="scientific">Eucalyptus grandis</name>
    <name type="common">Flooded gum</name>
    <dbReference type="NCBI Taxonomy" id="71139"/>
    <lineage>
        <taxon>Eukaryota</taxon>
        <taxon>Viridiplantae</taxon>
        <taxon>Streptophyta</taxon>
        <taxon>Embryophyta</taxon>
        <taxon>Tracheophyta</taxon>
        <taxon>Spermatophyta</taxon>
        <taxon>Magnoliopsida</taxon>
        <taxon>eudicotyledons</taxon>
        <taxon>Gunneridae</taxon>
        <taxon>Pentapetalae</taxon>
        <taxon>rosids</taxon>
        <taxon>malvids</taxon>
        <taxon>Myrtales</taxon>
        <taxon>Myrtaceae</taxon>
        <taxon>Myrtoideae</taxon>
        <taxon>Eucalypteae</taxon>
        <taxon>Eucalyptus</taxon>
    </lineage>
</organism>
<evidence type="ECO:0000313" key="1">
    <source>
        <dbReference type="EMBL" id="KCW50062.1"/>
    </source>
</evidence>
<protein>
    <submittedName>
        <fullName evidence="1">Uncharacterized protein</fullName>
    </submittedName>
</protein>
<accession>A0A059A7J5</accession>
<dbReference type="AlphaFoldDB" id="A0A059A7J5"/>
<gene>
    <name evidence="1" type="ORF">EUGRSUZ_K03503</name>
</gene>
<dbReference type="InParanoid" id="A0A059A7J5"/>
<dbReference type="Gramene" id="KCW50062">
    <property type="protein sequence ID" value="KCW50062"/>
    <property type="gene ID" value="EUGRSUZ_K03503"/>
</dbReference>
<name>A0A059A7J5_EUCGR</name>
<sequence>MEDVRTIFRQILVVRFHDTKEDQIEDSVGNQVGVGQNKGGDKKFTRQLSWCWPTLFVRNEEQFEQKGWKSCRNSLNHQFGLFSLGPAFFYCCSPRER</sequence>
<proteinExistence type="predicted"/>
<dbReference type="EMBL" id="KK198763">
    <property type="protein sequence ID" value="KCW50062.1"/>
    <property type="molecule type" value="Genomic_DNA"/>
</dbReference>